<name>A0A5C6FB94_9BACT</name>
<dbReference type="AlphaFoldDB" id="A0A5C6FB94"/>
<accession>A0A5C6FB94</accession>
<keyword evidence="1" id="KW-0479">Metal-binding</keyword>
<dbReference type="InterPro" id="IPR007527">
    <property type="entry name" value="Znf_SWIM"/>
</dbReference>
<evidence type="ECO:0000313" key="3">
    <source>
        <dbReference type="EMBL" id="TWU58705.1"/>
    </source>
</evidence>
<organism evidence="3 4">
    <name type="scientific">Rubripirellula tenax</name>
    <dbReference type="NCBI Taxonomy" id="2528015"/>
    <lineage>
        <taxon>Bacteria</taxon>
        <taxon>Pseudomonadati</taxon>
        <taxon>Planctomycetota</taxon>
        <taxon>Planctomycetia</taxon>
        <taxon>Pirellulales</taxon>
        <taxon>Pirellulaceae</taxon>
        <taxon>Rubripirellula</taxon>
    </lineage>
</organism>
<keyword evidence="1" id="KW-0862">Zinc</keyword>
<evidence type="ECO:0000256" key="1">
    <source>
        <dbReference type="PROSITE-ProRule" id="PRU00325"/>
    </source>
</evidence>
<keyword evidence="1" id="KW-0863">Zinc-finger</keyword>
<dbReference type="GO" id="GO:0008270">
    <property type="term" value="F:zinc ion binding"/>
    <property type="evidence" value="ECO:0007669"/>
    <property type="project" value="UniProtKB-KW"/>
</dbReference>
<proteinExistence type="predicted"/>
<dbReference type="RefSeq" id="WP_186775403.1">
    <property type="nucleotide sequence ID" value="NZ_SJPW01000002.1"/>
</dbReference>
<comment type="caution">
    <text evidence="3">The sequence shown here is derived from an EMBL/GenBank/DDBJ whole genome shotgun (WGS) entry which is preliminary data.</text>
</comment>
<keyword evidence="4" id="KW-1185">Reference proteome</keyword>
<gene>
    <name evidence="3" type="ORF">Poly51_14850</name>
</gene>
<feature type="domain" description="SWIM-type" evidence="2">
    <location>
        <begin position="508"/>
        <end position="549"/>
    </location>
</feature>
<sequence length="566" mass="64677">MQIDLAYRRRSGVDRGPAGLAIALSPNLRRDRVSFDGVLREPLRFREAVSALHEIVISDLRYKPRDKSTYEAFQAAEQQRRQAIYTGATRAKRDEIKAKQPLVMPDGLEGRFRTARKQYWRARQKYSNYLLMHDRELWRLLMPCDPVMTVAPDSLFFECFSADESSYGCLSVSREAFKREDAVSLGTTNVDYTWPLYEHFQTLRSYRETRFTIDPQGFDVATTGTDSHREEKVDLPNSWLRGFMQLQSAMSLPMRRVPVSREGLYNVLAFLRRHKAARSPRAVRFELMPGQPVRIVLEPWEQPIELHSTPYDGPRGETIRVWGRDRLRVLARTLPITDSADVYLLGNGLPSFWVTQMGDMRLTLGLSGWTTNDWTAASALTQLMPPTEINEVMLTAVAAAFKSDPVRTFDQLTSSIDLPPAKVAASLNRLALLGQVIHDLPHSVYRWRQVMPVPLTAEQVGGDDKETVEARVLIGRAKFDITRDEVSRTGMRLIEASINDRFDGNRKVEMVIDGDGRITRGQCKCSHHFTGGLRRGPCRHLQAVRNHINAMTKTDTLDSWYQSFWN</sequence>
<protein>
    <recommendedName>
        <fullName evidence="2">SWIM-type domain-containing protein</fullName>
    </recommendedName>
</protein>
<dbReference type="PROSITE" id="PS50966">
    <property type="entry name" value="ZF_SWIM"/>
    <property type="match status" value="1"/>
</dbReference>
<dbReference type="Proteomes" id="UP000318288">
    <property type="component" value="Unassembled WGS sequence"/>
</dbReference>
<evidence type="ECO:0000313" key="4">
    <source>
        <dbReference type="Proteomes" id="UP000318288"/>
    </source>
</evidence>
<reference evidence="3 4" key="1">
    <citation type="submission" date="2019-02" db="EMBL/GenBank/DDBJ databases">
        <title>Deep-cultivation of Planctomycetes and their phenomic and genomic characterization uncovers novel biology.</title>
        <authorList>
            <person name="Wiegand S."/>
            <person name="Jogler M."/>
            <person name="Boedeker C."/>
            <person name="Pinto D."/>
            <person name="Vollmers J."/>
            <person name="Rivas-Marin E."/>
            <person name="Kohn T."/>
            <person name="Peeters S.H."/>
            <person name="Heuer A."/>
            <person name="Rast P."/>
            <person name="Oberbeckmann S."/>
            <person name="Bunk B."/>
            <person name="Jeske O."/>
            <person name="Meyerdierks A."/>
            <person name="Storesund J.E."/>
            <person name="Kallscheuer N."/>
            <person name="Luecker S."/>
            <person name="Lage O.M."/>
            <person name="Pohl T."/>
            <person name="Merkel B.J."/>
            <person name="Hornburger P."/>
            <person name="Mueller R.-W."/>
            <person name="Bruemmer F."/>
            <person name="Labrenz M."/>
            <person name="Spormann A.M."/>
            <person name="Op Den Camp H."/>
            <person name="Overmann J."/>
            <person name="Amann R."/>
            <person name="Jetten M.S.M."/>
            <person name="Mascher T."/>
            <person name="Medema M.H."/>
            <person name="Devos D.P."/>
            <person name="Kaster A.-K."/>
            <person name="Ovreas L."/>
            <person name="Rohde M."/>
            <person name="Galperin M.Y."/>
            <person name="Jogler C."/>
        </authorList>
    </citation>
    <scope>NUCLEOTIDE SEQUENCE [LARGE SCALE GENOMIC DNA]</scope>
    <source>
        <strain evidence="3 4">Poly51</strain>
    </source>
</reference>
<dbReference type="EMBL" id="SJPW01000002">
    <property type="protein sequence ID" value="TWU58705.1"/>
    <property type="molecule type" value="Genomic_DNA"/>
</dbReference>
<evidence type="ECO:0000259" key="2">
    <source>
        <dbReference type="PROSITE" id="PS50966"/>
    </source>
</evidence>